<proteinExistence type="predicted"/>
<gene>
    <name evidence="1" type="ORF">CEXT_32541</name>
</gene>
<sequence length="124" mass="14139">MDWIGMEIWNGLGWIGNMDYGLPMDIKTKKKISENYGFSRRLPNTTCIGTPDIGFYWDTAPDIGFYCGTAPDIGFYWDTAPDIGFYCGTAPDIGFYWDTAPDIGFYWDTAPDVRFYCAYDRGII</sequence>
<name>A0AAV4V9X8_CAEEX</name>
<reference evidence="1 2" key="1">
    <citation type="submission" date="2021-06" db="EMBL/GenBank/DDBJ databases">
        <title>Caerostris extrusa draft genome.</title>
        <authorList>
            <person name="Kono N."/>
            <person name="Arakawa K."/>
        </authorList>
    </citation>
    <scope>NUCLEOTIDE SEQUENCE [LARGE SCALE GENOMIC DNA]</scope>
</reference>
<evidence type="ECO:0000313" key="1">
    <source>
        <dbReference type="EMBL" id="GIY66927.1"/>
    </source>
</evidence>
<accession>A0AAV4V9X8</accession>
<organism evidence="1 2">
    <name type="scientific">Caerostris extrusa</name>
    <name type="common">Bark spider</name>
    <name type="synonym">Caerostris bankana</name>
    <dbReference type="NCBI Taxonomy" id="172846"/>
    <lineage>
        <taxon>Eukaryota</taxon>
        <taxon>Metazoa</taxon>
        <taxon>Ecdysozoa</taxon>
        <taxon>Arthropoda</taxon>
        <taxon>Chelicerata</taxon>
        <taxon>Arachnida</taxon>
        <taxon>Araneae</taxon>
        <taxon>Araneomorphae</taxon>
        <taxon>Entelegynae</taxon>
        <taxon>Araneoidea</taxon>
        <taxon>Araneidae</taxon>
        <taxon>Caerostris</taxon>
    </lineage>
</organism>
<comment type="caution">
    <text evidence="1">The sequence shown here is derived from an EMBL/GenBank/DDBJ whole genome shotgun (WGS) entry which is preliminary data.</text>
</comment>
<dbReference type="Proteomes" id="UP001054945">
    <property type="component" value="Unassembled WGS sequence"/>
</dbReference>
<protein>
    <submittedName>
        <fullName evidence="1">Uncharacterized protein</fullName>
    </submittedName>
</protein>
<dbReference type="EMBL" id="BPLR01014174">
    <property type="protein sequence ID" value="GIY66927.1"/>
    <property type="molecule type" value="Genomic_DNA"/>
</dbReference>
<evidence type="ECO:0000313" key="2">
    <source>
        <dbReference type="Proteomes" id="UP001054945"/>
    </source>
</evidence>
<keyword evidence="2" id="KW-1185">Reference proteome</keyword>
<dbReference type="AlphaFoldDB" id="A0AAV4V9X8"/>